<dbReference type="Pfam" id="PF13356">
    <property type="entry name" value="Arm-DNA-bind_3"/>
    <property type="match status" value="1"/>
</dbReference>
<dbReference type="GO" id="GO:0006310">
    <property type="term" value="P:DNA recombination"/>
    <property type="evidence" value="ECO:0007669"/>
    <property type="project" value="UniProtKB-KW"/>
</dbReference>
<evidence type="ECO:0000313" key="7">
    <source>
        <dbReference type="Proteomes" id="UP000476332"/>
    </source>
</evidence>
<dbReference type="EMBL" id="JAAAMJ010000021">
    <property type="protein sequence ID" value="NDV88856.1"/>
    <property type="molecule type" value="Genomic_DNA"/>
</dbReference>
<dbReference type="AlphaFoldDB" id="A0A6L9MML3"/>
<proteinExistence type="inferred from homology"/>
<evidence type="ECO:0000313" key="6">
    <source>
        <dbReference type="EMBL" id="NDV88856.1"/>
    </source>
</evidence>
<evidence type="ECO:0000259" key="5">
    <source>
        <dbReference type="PROSITE" id="PS51898"/>
    </source>
</evidence>
<feature type="domain" description="Tyr recombinase" evidence="5">
    <location>
        <begin position="222"/>
        <end position="395"/>
    </location>
</feature>
<name>A0A6L9MML3_9HYPH</name>
<dbReference type="InterPro" id="IPR010998">
    <property type="entry name" value="Integrase_recombinase_N"/>
</dbReference>
<dbReference type="InterPro" id="IPR038488">
    <property type="entry name" value="Integrase_DNA-bd_sf"/>
</dbReference>
<reference evidence="6 7" key="1">
    <citation type="submission" date="2020-01" db="EMBL/GenBank/DDBJ databases">
        <title>Genomes of bacteria type strains.</title>
        <authorList>
            <person name="Chen J."/>
            <person name="Zhu S."/>
            <person name="Chen J."/>
        </authorList>
    </citation>
    <scope>NUCLEOTIDE SEQUENCE [LARGE SCALE GENOMIC DNA]</scope>
    <source>
        <strain evidence="6 7">KCTC 52919</strain>
    </source>
</reference>
<protein>
    <submittedName>
        <fullName evidence="6">Tyrosine-type recombinase/integrase</fullName>
    </submittedName>
</protein>
<organism evidence="6 7">
    <name type="scientific">Aurantimonas aggregata</name>
    <dbReference type="NCBI Taxonomy" id="2047720"/>
    <lineage>
        <taxon>Bacteria</taxon>
        <taxon>Pseudomonadati</taxon>
        <taxon>Pseudomonadota</taxon>
        <taxon>Alphaproteobacteria</taxon>
        <taxon>Hyphomicrobiales</taxon>
        <taxon>Aurantimonadaceae</taxon>
        <taxon>Aurantimonas</taxon>
    </lineage>
</organism>
<dbReference type="RefSeq" id="WP_163045707.1">
    <property type="nucleotide sequence ID" value="NZ_JAAAMJ010000021.1"/>
</dbReference>
<gene>
    <name evidence="6" type="ORF">GTW51_19400</name>
</gene>
<comment type="caution">
    <text evidence="6">The sequence shown here is derived from an EMBL/GenBank/DDBJ whole genome shotgun (WGS) entry which is preliminary data.</text>
</comment>
<dbReference type="InterPro" id="IPR013762">
    <property type="entry name" value="Integrase-like_cat_sf"/>
</dbReference>
<accession>A0A6L9MML3</accession>
<dbReference type="InterPro" id="IPR002104">
    <property type="entry name" value="Integrase_catalytic"/>
</dbReference>
<evidence type="ECO:0000256" key="3">
    <source>
        <dbReference type="ARBA" id="ARBA00023125"/>
    </source>
</evidence>
<dbReference type="Gene3D" id="1.10.150.130">
    <property type="match status" value="1"/>
</dbReference>
<dbReference type="PROSITE" id="PS51898">
    <property type="entry name" value="TYR_RECOMBINASE"/>
    <property type="match status" value="1"/>
</dbReference>
<sequence length="406" mass="44120">MPKLTKRAVEALRPEPDREVFAWDNELRGFGVRLRPSGASSYIIQYRNSEGRSRRLTLGSLQVLTPEQARGLARDKLGLVCKGEDPADERKALRGAPTVSQVCDWYLEEAGAGRLLGRKRRPVAATTLALDRSRIDTHVRPLLGTRMVRALTIADLETFQAHIASGKTAKERVGRGGVTTGGTGVAGRTLGMLHTIFEQAARWGVIETNPAKGARKVAGDNKRERRLSAAEVTALGQVMRKARDESPTAAAAVTLMLLTGFRRMEALALRREWIDAGASCVRFPQTKTGAQVRPIGQAALRLLQMQPILGNSAFVFPGEIGNDHFVGVSRVLTRLSVAAKLEPVTPHLLRHTFASFAGDLGYSELTVAALLGHASRGVTQRYVHLDKATQLAADEVCRTISELLEG</sequence>
<comment type="similarity">
    <text evidence="1">Belongs to the 'phage' integrase family.</text>
</comment>
<dbReference type="Gene3D" id="3.30.160.390">
    <property type="entry name" value="Integrase, DNA-binding domain"/>
    <property type="match status" value="1"/>
</dbReference>
<keyword evidence="7" id="KW-1185">Reference proteome</keyword>
<evidence type="ECO:0000256" key="1">
    <source>
        <dbReference type="ARBA" id="ARBA00008857"/>
    </source>
</evidence>
<dbReference type="PANTHER" id="PTHR30629:SF2">
    <property type="entry name" value="PROPHAGE INTEGRASE INTS-RELATED"/>
    <property type="match status" value="1"/>
</dbReference>
<evidence type="ECO:0000256" key="4">
    <source>
        <dbReference type="ARBA" id="ARBA00023172"/>
    </source>
</evidence>
<dbReference type="InterPro" id="IPR011010">
    <property type="entry name" value="DNA_brk_join_enz"/>
</dbReference>
<dbReference type="GO" id="GO:0003677">
    <property type="term" value="F:DNA binding"/>
    <property type="evidence" value="ECO:0007669"/>
    <property type="project" value="UniProtKB-KW"/>
</dbReference>
<keyword evidence="3" id="KW-0238">DNA-binding</keyword>
<keyword evidence="2" id="KW-0229">DNA integration</keyword>
<keyword evidence="4" id="KW-0233">DNA recombination</keyword>
<dbReference type="Proteomes" id="UP000476332">
    <property type="component" value="Unassembled WGS sequence"/>
</dbReference>
<dbReference type="Gene3D" id="1.10.443.10">
    <property type="entry name" value="Intergrase catalytic core"/>
    <property type="match status" value="1"/>
</dbReference>
<evidence type="ECO:0000256" key="2">
    <source>
        <dbReference type="ARBA" id="ARBA00022908"/>
    </source>
</evidence>
<dbReference type="PANTHER" id="PTHR30629">
    <property type="entry name" value="PROPHAGE INTEGRASE"/>
    <property type="match status" value="1"/>
</dbReference>
<dbReference type="InterPro" id="IPR025166">
    <property type="entry name" value="Integrase_DNA_bind_dom"/>
</dbReference>
<dbReference type="InterPro" id="IPR050808">
    <property type="entry name" value="Phage_Integrase"/>
</dbReference>
<dbReference type="SUPFAM" id="SSF56349">
    <property type="entry name" value="DNA breaking-rejoining enzymes"/>
    <property type="match status" value="1"/>
</dbReference>
<dbReference type="Pfam" id="PF00589">
    <property type="entry name" value="Phage_integrase"/>
    <property type="match status" value="1"/>
</dbReference>
<dbReference type="GO" id="GO:0015074">
    <property type="term" value="P:DNA integration"/>
    <property type="evidence" value="ECO:0007669"/>
    <property type="project" value="UniProtKB-KW"/>
</dbReference>
<dbReference type="CDD" id="cd00796">
    <property type="entry name" value="INT_Rci_Hp1_C"/>
    <property type="match status" value="1"/>
</dbReference>